<organism evidence="2 3">
    <name type="scientific">Patagioenas fasciata monilis</name>
    <dbReference type="NCBI Taxonomy" id="372326"/>
    <lineage>
        <taxon>Eukaryota</taxon>
        <taxon>Metazoa</taxon>
        <taxon>Chordata</taxon>
        <taxon>Craniata</taxon>
        <taxon>Vertebrata</taxon>
        <taxon>Euteleostomi</taxon>
        <taxon>Archelosauria</taxon>
        <taxon>Archosauria</taxon>
        <taxon>Dinosauria</taxon>
        <taxon>Saurischia</taxon>
        <taxon>Theropoda</taxon>
        <taxon>Coelurosauria</taxon>
        <taxon>Aves</taxon>
        <taxon>Neognathae</taxon>
        <taxon>Neoaves</taxon>
        <taxon>Columbimorphae</taxon>
        <taxon>Columbiformes</taxon>
        <taxon>Columbidae</taxon>
        <taxon>Patagioenas</taxon>
    </lineage>
</organism>
<name>A0A1V4JT12_PATFA</name>
<sequence>MLPSEEKGGISQAQPRRAPQGAGGGSGRAGTCRRGWFGTERLSGGHRLIPTAEAFDSHGPTWGTRAARQPLGAPWARLVLRPDSVPTALSHPQRHSALPQKWRVQHVRVILRDGN</sequence>
<keyword evidence="3" id="KW-1185">Reference proteome</keyword>
<evidence type="ECO:0000313" key="2">
    <source>
        <dbReference type="EMBL" id="OPJ74847.1"/>
    </source>
</evidence>
<feature type="region of interest" description="Disordered" evidence="1">
    <location>
        <begin position="1"/>
        <end position="33"/>
    </location>
</feature>
<dbReference type="Proteomes" id="UP000190648">
    <property type="component" value="Unassembled WGS sequence"/>
</dbReference>
<protein>
    <submittedName>
        <fullName evidence="2">Uncharacterized protein</fullName>
    </submittedName>
</protein>
<proteinExistence type="predicted"/>
<dbReference type="EMBL" id="LSYS01006629">
    <property type="protein sequence ID" value="OPJ74847.1"/>
    <property type="molecule type" value="Genomic_DNA"/>
</dbReference>
<gene>
    <name evidence="2" type="ORF">AV530_018359</name>
</gene>
<accession>A0A1V4JT12</accession>
<reference evidence="2 3" key="1">
    <citation type="submission" date="2016-02" db="EMBL/GenBank/DDBJ databases">
        <title>Band-tailed pigeon sequencing and assembly.</title>
        <authorList>
            <person name="Soares A.E."/>
            <person name="Novak B.J."/>
            <person name="Rice E.S."/>
            <person name="O'Connell B."/>
            <person name="Chang D."/>
            <person name="Weber S."/>
            <person name="Shapiro B."/>
        </authorList>
    </citation>
    <scope>NUCLEOTIDE SEQUENCE [LARGE SCALE GENOMIC DNA]</scope>
    <source>
        <strain evidence="2">BTP2013</strain>
        <tissue evidence="2">Blood</tissue>
    </source>
</reference>
<evidence type="ECO:0000256" key="1">
    <source>
        <dbReference type="SAM" id="MobiDB-lite"/>
    </source>
</evidence>
<evidence type="ECO:0000313" key="3">
    <source>
        <dbReference type="Proteomes" id="UP000190648"/>
    </source>
</evidence>
<dbReference type="AlphaFoldDB" id="A0A1V4JT12"/>
<comment type="caution">
    <text evidence="2">The sequence shown here is derived from an EMBL/GenBank/DDBJ whole genome shotgun (WGS) entry which is preliminary data.</text>
</comment>
<feature type="compositionally biased region" description="Low complexity" evidence="1">
    <location>
        <begin position="11"/>
        <end position="20"/>
    </location>
</feature>